<feature type="compositionally biased region" description="Basic and acidic residues" evidence="1">
    <location>
        <begin position="75"/>
        <end position="88"/>
    </location>
</feature>
<evidence type="ECO:0000313" key="2">
    <source>
        <dbReference type="EMBL" id="CAH2041419.1"/>
    </source>
</evidence>
<dbReference type="EMBL" id="OW152825">
    <property type="protein sequence ID" value="CAH2041419.1"/>
    <property type="molecule type" value="Genomic_DNA"/>
</dbReference>
<dbReference type="Proteomes" id="UP000837857">
    <property type="component" value="Chromosome 13"/>
</dbReference>
<dbReference type="InterPro" id="IPR053032">
    <property type="entry name" value="BAH_domain-containing"/>
</dbReference>
<feature type="region of interest" description="Disordered" evidence="1">
    <location>
        <begin position="149"/>
        <end position="207"/>
    </location>
</feature>
<proteinExistence type="predicted"/>
<gene>
    <name evidence="2" type="ORF">IPOD504_LOCUS3154</name>
</gene>
<protein>
    <submittedName>
        <fullName evidence="2">Uncharacterized protein</fullName>
    </submittedName>
</protein>
<organism evidence="2 3">
    <name type="scientific">Iphiclides podalirius</name>
    <name type="common">scarce swallowtail</name>
    <dbReference type="NCBI Taxonomy" id="110791"/>
    <lineage>
        <taxon>Eukaryota</taxon>
        <taxon>Metazoa</taxon>
        <taxon>Ecdysozoa</taxon>
        <taxon>Arthropoda</taxon>
        <taxon>Hexapoda</taxon>
        <taxon>Insecta</taxon>
        <taxon>Pterygota</taxon>
        <taxon>Neoptera</taxon>
        <taxon>Endopterygota</taxon>
        <taxon>Lepidoptera</taxon>
        <taxon>Glossata</taxon>
        <taxon>Ditrysia</taxon>
        <taxon>Papilionoidea</taxon>
        <taxon>Papilionidae</taxon>
        <taxon>Papilioninae</taxon>
        <taxon>Iphiclides</taxon>
    </lineage>
</organism>
<feature type="region of interest" description="Disordered" evidence="1">
    <location>
        <begin position="277"/>
        <end position="319"/>
    </location>
</feature>
<feature type="compositionally biased region" description="Basic and acidic residues" evidence="1">
    <location>
        <begin position="10"/>
        <end position="35"/>
    </location>
</feature>
<keyword evidence="3" id="KW-1185">Reference proteome</keyword>
<feature type="compositionally biased region" description="Basic and acidic residues" evidence="1">
    <location>
        <begin position="186"/>
        <end position="207"/>
    </location>
</feature>
<feature type="compositionally biased region" description="Basic and acidic residues" evidence="1">
    <location>
        <begin position="150"/>
        <end position="162"/>
    </location>
</feature>
<evidence type="ECO:0000256" key="1">
    <source>
        <dbReference type="SAM" id="MobiDB-lite"/>
    </source>
</evidence>
<name>A0ABN8HWV6_9NEOP</name>
<evidence type="ECO:0000313" key="3">
    <source>
        <dbReference type="Proteomes" id="UP000837857"/>
    </source>
</evidence>
<dbReference type="PANTHER" id="PTHR46576:SF1">
    <property type="entry name" value="BROMO ADJACENT HOMOLOGY DOMAIN-CONTAINING 1 PROTEIN"/>
    <property type="match status" value="1"/>
</dbReference>
<feature type="non-terminal residue" evidence="2">
    <location>
        <position position="336"/>
    </location>
</feature>
<sequence length="336" mass="36763">MTSLKKKETKSKEADNKDSTSESEYEVKKDKKEESSESSDDNLPQRTLRGVPGIRSAGKYWDPKSSTSSSEESEMELKTKSSSPEKKKTTSKPPAVKSDSEKPPLKMKKTSGVPVKKKRNRNEVVMDLKDMVVQKRMASLNATAILAASYEKRSPKSSKDDTTSDSCSDDSFTHKTKNVPSASVKSEVKNEDAKKENEEGSLSDRKQKVEVIVNQDTDVTITGVYSTHHHEGFCTVSGMQYRISSTSHTQTTATANCEKDGCPRDEGSRYTPLSALSSMQPPAEHTHTHPAPVPELGGLGRRAGCSSAFSAPSPSAHHDPEGWLCSVEKFFLQSPA</sequence>
<reference evidence="2" key="1">
    <citation type="submission" date="2022-03" db="EMBL/GenBank/DDBJ databases">
        <authorList>
            <person name="Martin H S."/>
        </authorList>
    </citation>
    <scope>NUCLEOTIDE SEQUENCE</scope>
</reference>
<feature type="compositionally biased region" description="Low complexity" evidence="1">
    <location>
        <begin position="306"/>
        <end position="315"/>
    </location>
</feature>
<feature type="region of interest" description="Disordered" evidence="1">
    <location>
        <begin position="1"/>
        <end position="126"/>
    </location>
</feature>
<accession>A0ABN8HWV6</accession>
<feature type="compositionally biased region" description="Basic residues" evidence="1">
    <location>
        <begin position="105"/>
        <end position="120"/>
    </location>
</feature>
<dbReference type="PANTHER" id="PTHR46576">
    <property type="entry name" value="BROMO ADJACENT HOMOLOGY DOMAIN-CONTAINING 1 PROTEIN"/>
    <property type="match status" value="1"/>
</dbReference>